<dbReference type="GO" id="GO:0004540">
    <property type="term" value="F:RNA nuclease activity"/>
    <property type="evidence" value="ECO:0007669"/>
    <property type="project" value="InterPro"/>
</dbReference>
<comment type="similarity">
    <text evidence="7 8">Belongs to the PINc/VapC protein family.</text>
</comment>
<evidence type="ECO:0000256" key="1">
    <source>
        <dbReference type="ARBA" id="ARBA00001946"/>
    </source>
</evidence>
<feature type="binding site" evidence="8">
    <location>
        <position position="105"/>
    </location>
    <ligand>
        <name>Mg(2+)</name>
        <dbReference type="ChEBI" id="CHEBI:18420"/>
    </ligand>
</feature>
<evidence type="ECO:0000313" key="10">
    <source>
        <dbReference type="EMBL" id="XBV46395.1"/>
    </source>
</evidence>
<dbReference type="GO" id="GO:0000287">
    <property type="term" value="F:magnesium ion binding"/>
    <property type="evidence" value="ECO:0007669"/>
    <property type="project" value="UniProtKB-UniRule"/>
</dbReference>
<name>A0AAU7U193_9GAMM</name>
<evidence type="ECO:0000256" key="2">
    <source>
        <dbReference type="ARBA" id="ARBA00022649"/>
    </source>
</evidence>
<keyword evidence="5 8" id="KW-0378">Hydrolase</keyword>
<dbReference type="InterPro" id="IPR050556">
    <property type="entry name" value="Type_II_TA_system_RNase"/>
</dbReference>
<dbReference type="PANTHER" id="PTHR33653">
    <property type="entry name" value="RIBONUCLEASE VAPC2"/>
    <property type="match status" value="1"/>
</dbReference>
<sequence>MRYLLDTNVISELRKAGTPKANPQVIAWAKSIDAEEMFISALTLMEIEKGILKFARKDPQQAHHLQRWYQEQVLTEFAWRTLSIDSSAARLCAQLHIPDERPHTDALIAATAIHHELILVTRNVRDFDTTGVMLLNPWQER</sequence>
<dbReference type="EMBL" id="CP158292">
    <property type="protein sequence ID" value="XBV46395.1"/>
    <property type="molecule type" value="Genomic_DNA"/>
</dbReference>
<keyword evidence="3 8" id="KW-0540">Nuclease</keyword>
<reference evidence="10" key="1">
    <citation type="submission" date="2024-06" db="EMBL/GenBank/DDBJ databases">
        <title>Multiomics insights into the TNT degradation mechanism by Pantoea sp. BJ2 isolated from an ammunition destruction site.</title>
        <authorList>
            <person name="Luo J."/>
        </authorList>
    </citation>
    <scope>NUCLEOTIDE SEQUENCE</scope>
    <source>
        <strain evidence="10">BJ2</strain>
    </source>
</reference>
<evidence type="ECO:0000256" key="4">
    <source>
        <dbReference type="ARBA" id="ARBA00022723"/>
    </source>
</evidence>
<gene>
    <name evidence="8" type="primary">vapC</name>
    <name evidence="10" type="ORF">AAF463_08855</name>
</gene>
<dbReference type="InterPro" id="IPR022907">
    <property type="entry name" value="VapC_family"/>
</dbReference>
<dbReference type="RefSeq" id="WP_350261883.1">
    <property type="nucleotide sequence ID" value="NZ_CP158292.1"/>
</dbReference>
<evidence type="ECO:0000256" key="6">
    <source>
        <dbReference type="ARBA" id="ARBA00022842"/>
    </source>
</evidence>
<dbReference type="GO" id="GO:0090729">
    <property type="term" value="F:toxin activity"/>
    <property type="evidence" value="ECO:0007669"/>
    <property type="project" value="UniProtKB-KW"/>
</dbReference>
<dbReference type="GO" id="GO:0016787">
    <property type="term" value="F:hydrolase activity"/>
    <property type="evidence" value="ECO:0007669"/>
    <property type="project" value="UniProtKB-KW"/>
</dbReference>
<evidence type="ECO:0000256" key="3">
    <source>
        <dbReference type="ARBA" id="ARBA00022722"/>
    </source>
</evidence>
<keyword evidence="2 8" id="KW-1277">Toxin-antitoxin system</keyword>
<comment type="function">
    <text evidence="8">Toxic component of a toxin-antitoxin (TA) system. An RNase.</text>
</comment>
<evidence type="ECO:0000256" key="7">
    <source>
        <dbReference type="ARBA" id="ARBA00038093"/>
    </source>
</evidence>
<dbReference type="AlphaFoldDB" id="A0AAU7U193"/>
<keyword evidence="4 8" id="KW-0479">Metal-binding</keyword>
<dbReference type="CDD" id="cd18746">
    <property type="entry name" value="PIN_VapC4-5_FitB-like"/>
    <property type="match status" value="1"/>
</dbReference>
<dbReference type="EC" id="3.1.-.-" evidence="8"/>
<dbReference type="InterPro" id="IPR002716">
    <property type="entry name" value="PIN_dom"/>
</dbReference>
<dbReference type="HAMAP" id="MF_00265">
    <property type="entry name" value="VapC_Nob1"/>
    <property type="match status" value="1"/>
</dbReference>
<evidence type="ECO:0000259" key="9">
    <source>
        <dbReference type="Pfam" id="PF01850"/>
    </source>
</evidence>
<dbReference type="Gene3D" id="3.40.50.1010">
    <property type="entry name" value="5'-nuclease"/>
    <property type="match status" value="1"/>
</dbReference>
<evidence type="ECO:0000256" key="8">
    <source>
        <dbReference type="HAMAP-Rule" id="MF_00265"/>
    </source>
</evidence>
<organism evidence="10">
    <name type="scientific">Pantoea sp. BJ2</name>
    <dbReference type="NCBI Taxonomy" id="3141322"/>
    <lineage>
        <taxon>Bacteria</taxon>
        <taxon>Pseudomonadati</taxon>
        <taxon>Pseudomonadota</taxon>
        <taxon>Gammaproteobacteria</taxon>
        <taxon>Enterobacterales</taxon>
        <taxon>Erwiniaceae</taxon>
        <taxon>Pantoea</taxon>
    </lineage>
</organism>
<dbReference type="PANTHER" id="PTHR33653:SF1">
    <property type="entry name" value="RIBONUCLEASE VAPC2"/>
    <property type="match status" value="1"/>
</dbReference>
<proteinExistence type="inferred from homology"/>
<feature type="binding site" evidence="8">
    <location>
        <position position="6"/>
    </location>
    <ligand>
        <name>Mg(2+)</name>
        <dbReference type="ChEBI" id="CHEBI:18420"/>
    </ligand>
</feature>
<dbReference type="InterPro" id="IPR029060">
    <property type="entry name" value="PIN-like_dom_sf"/>
</dbReference>
<feature type="domain" description="PIN" evidence="9">
    <location>
        <begin position="3"/>
        <end position="128"/>
    </location>
</feature>
<dbReference type="SUPFAM" id="SSF88723">
    <property type="entry name" value="PIN domain-like"/>
    <property type="match status" value="1"/>
</dbReference>
<comment type="cofactor">
    <cofactor evidence="1 8">
        <name>Mg(2+)</name>
        <dbReference type="ChEBI" id="CHEBI:18420"/>
    </cofactor>
</comment>
<protein>
    <recommendedName>
        <fullName evidence="8">Ribonuclease VapC</fullName>
        <shortName evidence="8">RNase VapC</shortName>
        <ecNumber evidence="8">3.1.-.-</ecNumber>
    </recommendedName>
    <alternativeName>
        <fullName evidence="8">Toxin VapC</fullName>
    </alternativeName>
</protein>
<dbReference type="Pfam" id="PF01850">
    <property type="entry name" value="PIN"/>
    <property type="match status" value="1"/>
</dbReference>
<keyword evidence="6 8" id="KW-0460">Magnesium</keyword>
<evidence type="ECO:0000256" key="5">
    <source>
        <dbReference type="ARBA" id="ARBA00022801"/>
    </source>
</evidence>
<keyword evidence="8" id="KW-0800">Toxin</keyword>
<accession>A0AAU7U193</accession>